<organism evidence="2 3">
    <name type="scientific">Ancylobacter mangrovi</name>
    <dbReference type="NCBI Taxonomy" id="2972472"/>
    <lineage>
        <taxon>Bacteria</taxon>
        <taxon>Pseudomonadati</taxon>
        <taxon>Pseudomonadota</taxon>
        <taxon>Alphaproteobacteria</taxon>
        <taxon>Hyphomicrobiales</taxon>
        <taxon>Xanthobacteraceae</taxon>
        <taxon>Ancylobacter</taxon>
    </lineage>
</organism>
<dbReference type="EMBL" id="JANTHZ010000005">
    <property type="protein sequence ID" value="MCS0495908.1"/>
    <property type="molecule type" value="Genomic_DNA"/>
</dbReference>
<dbReference type="AlphaFoldDB" id="A0A9X2T7C6"/>
<reference evidence="2" key="1">
    <citation type="submission" date="2022-08" db="EMBL/GenBank/DDBJ databases">
        <authorList>
            <person name="Li F."/>
        </authorList>
    </citation>
    <scope>NUCLEOTIDE SEQUENCE</scope>
    <source>
        <strain evidence="2">MQZ15Z-1</strain>
    </source>
</reference>
<comment type="caution">
    <text evidence="2">The sequence shown here is derived from an EMBL/GenBank/DDBJ whole genome shotgun (WGS) entry which is preliminary data.</text>
</comment>
<keyword evidence="3" id="KW-1185">Reference proteome</keyword>
<proteinExistence type="predicted"/>
<feature type="region of interest" description="Disordered" evidence="1">
    <location>
        <begin position="73"/>
        <end position="106"/>
    </location>
</feature>
<evidence type="ECO:0000256" key="1">
    <source>
        <dbReference type="SAM" id="MobiDB-lite"/>
    </source>
</evidence>
<feature type="compositionally biased region" description="Pro residues" evidence="1">
    <location>
        <begin position="74"/>
        <end position="83"/>
    </location>
</feature>
<sequence>MDGIEGRARAICEIGLRGGALINEIDLPAAVDRYWPVFAVEIAAGVINLDARCSLGDLEAALAAYVAWKERPMSVPPLPPVDPLAPSRRRPRPRGRIACGPTLKTP</sequence>
<protein>
    <submittedName>
        <fullName evidence="2">Uncharacterized protein</fullName>
    </submittedName>
</protein>
<name>A0A9X2T7C6_9HYPH</name>
<accession>A0A9X2T7C6</accession>
<dbReference type="RefSeq" id="WP_258733077.1">
    <property type="nucleotide sequence ID" value="NZ_JANTHY010000009.1"/>
</dbReference>
<dbReference type="Proteomes" id="UP001151088">
    <property type="component" value="Unassembled WGS sequence"/>
</dbReference>
<gene>
    <name evidence="2" type="ORF">NVS89_12435</name>
</gene>
<evidence type="ECO:0000313" key="3">
    <source>
        <dbReference type="Proteomes" id="UP001151088"/>
    </source>
</evidence>
<evidence type="ECO:0000313" key="2">
    <source>
        <dbReference type="EMBL" id="MCS0495908.1"/>
    </source>
</evidence>